<evidence type="ECO:0000313" key="2">
    <source>
        <dbReference type="Proteomes" id="UP000078200"/>
    </source>
</evidence>
<reference evidence="1" key="1">
    <citation type="submission" date="2020-05" db="UniProtKB">
        <authorList>
            <consortium name="EnsemblMetazoa"/>
        </authorList>
    </citation>
    <scope>IDENTIFICATION</scope>
    <source>
        <strain evidence="1">TTRI</strain>
    </source>
</reference>
<evidence type="ECO:0000313" key="1">
    <source>
        <dbReference type="EnsemblMetazoa" id="GAUT047173-PA"/>
    </source>
</evidence>
<name>A0A1A9VTN8_GLOAU</name>
<protein>
    <submittedName>
        <fullName evidence="1">Uncharacterized protein</fullName>
    </submittedName>
</protein>
<dbReference type="Proteomes" id="UP000078200">
    <property type="component" value="Unassembled WGS sequence"/>
</dbReference>
<dbReference type="AlphaFoldDB" id="A0A1A9VTN8"/>
<organism evidence="1 2">
    <name type="scientific">Glossina austeni</name>
    <name type="common">Savannah tsetse fly</name>
    <dbReference type="NCBI Taxonomy" id="7395"/>
    <lineage>
        <taxon>Eukaryota</taxon>
        <taxon>Metazoa</taxon>
        <taxon>Ecdysozoa</taxon>
        <taxon>Arthropoda</taxon>
        <taxon>Hexapoda</taxon>
        <taxon>Insecta</taxon>
        <taxon>Pterygota</taxon>
        <taxon>Neoptera</taxon>
        <taxon>Endopterygota</taxon>
        <taxon>Diptera</taxon>
        <taxon>Brachycera</taxon>
        <taxon>Muscomorpha</taxon>
        <taxon>Hippoboscoidea</taxon>
        <taxon>Glossinidae</taxon>
        <taxon>Glossina</taxon>
    </lineage>
</organism>
<proteinExistence type="predicted"/>
<sequence>MKNREYSTWHKVKVNLPNRYNQIIHLVQCDQKRYNAHSPINKRTNTYSHLFCTCKITLREVAQSRNYCDFISRDCHEKYECDVGERETVSVGMSLFKKKKRSIKAESESFRLQEGKMKIAAKFPIDISNRRKQSLLLLCKKKGGNAQTFNKKD</sequence>
<accession>A0A1A9VTN8</accession>
<keyword evidence="2" id="KW-1185">Reference proteome</keyword>
<dbReference type="VEuPathDB" id="VectorBase:GAUT047173"/>
<dbReference type="EnsemblMetazoa" id="GAUT047173-RA">
    <property type="protein sequence ID" value="GAUT047173-PA"/>
    <property type="gene ID" value="GAUT047173"/>
</dbReference>